<organism evidence="2 3">
    <name type="scientific">Setaria viridis</name>
    <name type="common">Green bristlegrass</name>
    <name type="synonym">Setaria italica subsp. viridis</name>
    <dbReference type="NCBI Taxonomy" id="4556"/>
    <lineage>
        <taxon>Eukaryota</taxon>
        <taxon>Viridiplantae</taxon>
        <taxon>Streptophyta</taxon>
        <taxon>Embryophyta</taxon>
        <taxon>Tracheophyta</taxon>
        <taxon>Spermatophyta</taxon>
        <taxon>Magnoliopsida</taxon>
        <taxon>Liliopsida</taxon>
        <taxon>Poales</taxon>
        <taxon>Poaceae</taxon>
        <taxon>PACMAD clade</taxon>
        <taxon>Panicoideae</taxon>
        <taxon>Panicodae</taxon>
        <taxon>Paniceae</taxon>
        <taxon>Cenchrinae</taxon>
        <taxon>Setaria</taxon>
    </lineage>
</organism>
<evidence type="ECO:0000313" key="3">
    <source>
        <dbReference type="Proteomes" id="UP000298652"/>
    </source>
</evidence>
<feature type="domain" description="Nucleotide-diphospho-sugar transferase" evidence="1">
    <location>
        <begin position="38"/>
        <end position="229"/>
    </location>
</feature>
<gene>
    <name evidence="2" type="ORF">SEVIR_5G436400v2</name>
</gene>
<evidence type="ECO:0000259" key="1">
    <source>
        <dbReference type="Pfam" id="PF03407"/>
    </source>
</evidence>
<protein>
    <recommendedName>
        <fullName evidence="1">Nucleotide-diphospho-sugar transferase domain-containing protein</fullName>
    </recommendedName>
</protein>
<reference evidence="2" key="1">
    <citation type="submission" date="2019-03" db="EMBL/GenBank/DDBJ databases">
        <title>WGS assembly of Setaria viridis.</title>
        <authorList>
            <person name="Huang P."/>
            <person name="Jenkins J."/>
            <person name="Grimwood J."/>
            <person name="Barry K."/>
            <person name="Healey A."/>
            <person name="Mamidi S."/>
            <person name="Sreedasyam A."/>
            <person name="Shu S."/>
            <person name="Feldman M."/>
            <person name="Wu J."/>
            <person name="Yu Y."/>
            <person name="Chen C."/>
            <person name="Johnson J."/>
            <person name="Rokhsar D."/>
            <person name="Baxter I."/>
            <person name="Schmutz J."/>
            <person name="Brutnell T."/>
            <person name="Kellogg E."/>
        </authorList>
    </citation>
    <scope>NUCLEOTIDE SEQUENCE [LARGE SCALE GENOMIC DNA]</scope>
</reference>
<sequence>MEDRTVILTPVNEAWARPGFLLDLYLESFKNGEGIAHLRNHVLVVALDALGFDRCKAVHPYCYLLQVTTNANMSSAKGFMSRDYLELVWTKLTFQQRVLELGYNFLFTDADMVWFRNPFRRIAIYADMSCSSDHFRPSRAPLDQPLNTGLYYMKSTNRSVEMVKYWQAARERFPGRHDQWVFVMIKRELVSKLQVKVEPLETVYFGGFCEYHDDPEKVCTIHADCCVGLACDVQV</sequence>
<dbReference type="PANTHER" id="PTHR46038:SF9">
    <property type="entry name" value="OS01G0920800 PROTEIN"/>
    <property type="match status" value="1"/>
</dbReference>
<proteinExistence type="predicted"/>
<dbReference type="OMA" id="FARIKHE"/>
<evidence type="ECO:0000313" key="2">
    <source>
        <dbReference type="EMBL" id="TKW18522.1"/>
    </source>
</evidence>
<dbReference type="Pfam" id="PF03407">
    <property type="entry name" value="Nucleotid_trans"/>
    <property type="match status" value="1"/>
</dbReference>
<dbReference type="InterPro" id="IPR044821">
    <property type="entry name" value="At1g28695/At4g15970-like"/>
</dbReference>
<accession>A0A4U6US30</accession>
<keyword evidence="3" id="KW-1185">Reference proteome</keyword>
<dbReference type="Proteomes" id="UP000298652">
    <property type="component" value="Chromosome 5"/>
</dbReference>
<dbReference type="AlphaFoldDB" id="A0A4U6US30"/>
<dbReference type="EMBL" id="CM016556">
    <property type="protein sequence ID" value="TKW18522.1"/>
    <property type="molecule type" value="Genomic_DNA"/>
</dbReference>
<dbReference type="Gramene" id="TKW18522">
    <property type="protein sequence ID" value="TKW18522"/>
    <property type="gene ID" value="SEVIR_5G436400v2"/>
</dbReference>
<dbReference type="InterPro" id="IPR005069">
    <property type="entry name" value="Nucl-diP-sugar_transferase"/>
</dbReference>
<dbReference type="PANTHER" id="PTHR46038">
    <property type="entry name" value="EXPRESSED PROTEIN-RELATED"/>
    <property type="match status" value="1"/>
</dbReference>
<name>A0A4U6US30_SETVI</name>